<protein>
    <submittedName>
        <fullName evidence="2">LADA_0C01332g1_1</fullName>
    </submittedName>
</protein>
<organism evidence="2 3">
    <name type="scientific">Lachancea dasiensis</name>
    <dbReference type="NCBI Taxonomy" id="1072105"/>
    <lineage>
        <taxon>Eukaryota</taxon>
        <taxon>Fungi</taxon>
        <taxon>Dikarya</taxon>
        <taxon>Ascomycota</taxon>
        <taxon>Saccharomycotina</taxon>
        <taxon>Saccharomycetes</taxon>
        <taxon>Saccharomycetales</taxon>
        <taxon>Saccharomycetaceae</taxon>
        <taxon>Lachancea</taxon>
    </lineage>
</organism>
<accession>A0A1G4IXF8</accession>
<dbReference type="GO" id="GO:0071561">
    <property type="term" value="C:nucleus-vacuole junction"/>
    <property type="evidence" value="ECO:0007669"/>
    <property type="project" value="EnsemblFungi"/>
</dbReference>
<dbReference type="Pfam" id="PF02194">
    <property type="entry name" value="PXA"/>
    <property type="match status" value="1"/>
</dbReference>
<reference evidence="3" key="1">
    <citation type="submission" date="2016-03" db="EMBL/GenBank/DDBJ databases">
        <authorList>
            <person name="Devillers H."/>
        </authorList>
    </citation>
    <scope>NUCLEOTIDE SEQUENCE [LARGE SCALE GENOMIC DNA]</scope>
</reference>
<dbReference type="STRING" id="1266660.A0A1G4IXF8"/>
<dbReference type="InterPro" id="IPR003114">
    <property type="entry name" value="Phox_assoc"/>
</dbReference>
<dbReference type="AlphaFoldDB" id="A0A1G4IXF8"/>
<sequence>MSTILYNANSSLVPRFQRKVKLKNDPIAAQVGGASFESSHAKNSPEYLRELAQSVYPDPLRSRITQMDYHRLTVHAFFALVFKNFVSSWFGPKIPSTNQDFLTDLFSAVDQLIDHFENHSFDWERLVLDDIPFVIIRHFQVFKEGSNSFARDPAFLNASSFICSLANSESKLEATLLKSLYENLICGKILNSIANPDLVLEVLNKLLTSVNQRSQSSPVNVKRKTGDLKLMFSSLFQGQSPRQLQRPFAYRYLFTCLKKMTSFERRRPLLYCICKYGQQIAIKLPVVDRIMYRLFRENIVDRVSTRSRASLIFNKLRQLVFPTDICMGPPRVALNEAQRQALRLECQQNLHKLVSQYRIDLFLGLTDKDLHDFVALLSMDQRSNRDLMQRILTCVVAHSC</sequence>
<dbReference type="Proteomes" id="UP000190274">
    <property type="component" value="Chromosome C"/>
</dbReference>
<feature type="domain" description="PXA" evidence="1">
    <location>
        <begin position="74"/>
        <end position="147"/>
    </location>
</feature>
<evidence type="ECO:0000313" key="2">
    <source>
        <dbReference type="EMBL" id="SCU81832.1"/>
    </source>
</evidence>
<evidence type="ECO:0000313" key="3">
    <source>
        <dbReference type="Proteomes" id="UP000190274"/>
    </source>
</evidence>
<keyword evidence="3" id="KW-1185">Reference proteome</keyword>
<name>A0A1G4IXF8_9SACH</name>
<proteinExistence type="predicted"/>
<evidence type="ECO:0000259" key="1">
    <source>
        <dbReference type="Pfam" id="PF02194"/>
    </source>
</evidence>
<dbReference type="EMBL" id="LT598459">
    <property type="protein sequence ID" value="SCU81832.1"/>
    <property type="molecule type" value="Genomic_DNA"/>
</dbReference>
<dbReference type="OrthoDB" id="5582218at2759"/>
<gene>
    <name evidence="2" type="ORF">LADA_0C01332G</name>
</gene>